<accession>F0RNX6</accession>
<proteinExistence type="predicted"/>
<dbReference type="HOGENOM" id="CLU_739123_0_0_0"/>
<dbReference type="STRING" id="693977.Deipr_1235"/>
<organism evidence="2 3">
    <name type="scientific">Deinococcus proteolyticus (strain ATCC 35074 / DSM 20540 / JCM 6276 / NBRC 101906 / NCIMB 13154 / VKM Ac-1939 / CCM 2703 / MRP)</name>
    <dbReference type="NCBI Taxonomy" id="693977"/>
    <lineage>
        <taxon>Bacteria</taxon>
        <taxon>Thermotogati</taxon>
        <taxon>Deinococcota</taxon>
        <taxon>Deinococci</taxon>
        <taxon>Deinococcales</taxon>
        <taxon>Deinococcaceae</taxon>
        <taxon>Deinococcus</taxon>
    </lineage>
</organism>
<feature type="signal peptide" evidence="1">
    <location>
        <begin position="1"/>
        <end position="23"/>
    </location>
</feature>
<dbReference type="OrthoDB" id="9863312at2"/>
<keyword evidence="1" id="KW-0732">Signal</keyword>
<evidence type="ECO:0000313" key="2">
    <source>
        <dbReference type="EMBL" id="ADY26385.1"/>
    </source>
</evidence>
<evidence type="ECO:0008006" key="4">
    <source>
        <dbReference type="Google" id="ProtNLM"/>
    </source>
</evidence>
<gene>
    <name evidence="2" type="ordered locus">Deipr_1235</name>
</gene>
<dbReference type="KEGG" id="dpt:Deipr_1235"/>
<name>F0RNX6_DEIPM</name>
<evidence type="ECO:0000313" key="3">
    <source>
        <dbReference type="Proteomes" id="UP000007718"/>
    </source>
</evidence>
<dbReference type="Proteomes" id="UP000007718">
    <property type="component" value="Chromosome"/>
</dbReference>
<evidence type="ECO:0000256" key="1">
    <source>
        <dbReference type="SAM" id="SignalP"/>
    </source>
</evidence>
<sequence length="374" mass="37774">MNRPLCLFLLSAALLGNVLPAAAQRLPAGTNAPALSRQPGAAGASQPAASSALEGASVTLGAETGPAGTTPRLGLRGVRLGTGSLGNGSLSLGTGNLDTSLSGQGGEVHYRHSLVLPLLGYAEAGTEAQWLWGAGGGRGGSRLAADGVLAAGPVEVRLTGERFSAPLLLLRPLDTLDDPTPDSRPEGSNVTAALRARVGTGTFVSVEREWGQWAGTAADLEVRPQRWGIDGGPAVLALVNPGDLNPEVWAESQGTLTLRLGAEQRRGGAGLRLGAGWEGGTASTELSAVLGDHSEAAARWRAYDLLGPESELALGAALSDAWGGGRLGTQWNAALLLPLPAGRELQLRGTAGAAGTAAQAVLLLPLHPVTTAGE</sequence>
<feature type="chain" id="PRO_5003259631" description="Transporter" evidence="1">
    <location>
        <begin position="24"/>
        <end position="374"/>
    </location>
</feature>
<dbReference type="RefSeq" id="WP_013614994.1">
    <property type="nucleotide sequence ID" value="NC_015161.1"/>
</dbReference>
<keyword evidence="3" id="KW-1185">Reference proteome</keyword>
<reference evidence="2 3" key="2">
    <citation type="journal article" date="2012" name="Stand. Genomic Sci.">
        <title>Complete genome sequence of the orange-red pigmented, radioresistant Deinococcus proteolyticus type strain (MRP(T)).</title>
        <authorList>
            <person name="Copeland A."/>
            <person name="Zeytun A."/>
            <person name="Yassawong M."/>
            <person name="Nolan M."/>
            <person name="Lucas S."/>
            <person name="Hammon N."/>
            <person name="Deshpande S."/>
            <person name="Cheng J.F."/>
            <person name="Han C."/>
            <person name="Tapia R."/>
            <person name="Goodwin L.A."/>
            <person name="Pitluck S."/>
            <person name="Mavromatis K."/>
            <person name="Liolios K."/>
            <person name="Pagani I."/>
            <person name="Ivanova N."/>
            <person name="Mikhailova N."/>
            <person name="Pati A."/>
            <person name="Chen A."/>
            <person name="Palaniappan K."/>
            <person name="Land M."/>
            <person name="Hauser L."/>
            <person name="Jeffries C.D."/>
            <person name="Brambilla E.M."/>
            <person name="Rohde M."/>
            <person name="Sikorski J."/>
            <person name="Pukall R."/>
            <person name="Goker M."/>
            <person name="Detter J.C."/>
            <person name="Woyke T."/>
            <person name="Bristow J."/>
            <person name="Eisen J.A."/>
            <person name="Markowitz V."/>
            <person name="Hugenholtz P."/>
            <person name="Kyrpides N.C."/>
            <person name="Klenk H.P."/>
            <person name="Lapidus A."/>
        </authorList>
    </citation>
    <scope>NUCLEOTIDE SEQUENCE [LARGE SCALE GENOMIC DNA]</scope>
    <source>
        <strain evidence="3">ATCC 35074 / DSM 20540 / JCM 6276 / NBRC 101906 / NCIMB 13154 / VKM Ac-1939 / CCM 2703 / MRP</strain>
    </source>
</reference>
<dbReference type="EMBL" id="CP002536">
    <property type="protein sequence ID" value="ADY26385.1"/>
    <property type="molecule type" value="Genomic_DNA"/>
</dbReference>
<protein>
    <recommendedName>
        <fullName evidence="4">Transporter</fullName>
    </recommendedName>
</protein>
<reference evidence="3" key="1">
    <citation type="submission" date="2011-02" db="EMBL/GenBank/DDBJ databases">
        <title>The complete sequence of chromosome of Deinococcus proteolyticus DSM 20540.</title>
        <authorList>
            <consortium name="US DOE Joint Genome Institute (JGI-PGF)"/>
            <person name="Lucas S."/>
            <person name="Copeland A."/>
            <person name="Lapidus A."/>
            <person name="Bruce D."/>
            <person name="Goodwin L."/>
            <person name="Pitluck S."/>
            <person name="Kyrpides N."/>
            <person name="Mavromatis K."/>
            <person name="Pagani I."/>
            <person name="Ivanova N."/>
            <person name="Ovchinnikova G."/>
            <person name="Zeytun A."/>
            <person name="Detter J.C."/>
            <person name="Han C."/>
            <person name="Land M."/>
            <person name="Hauser L."/>
            <person name="Markowitz V."/>
            <person name="Cheng J.-F."/>
            <person name="Hugenholtz P."/>
            <person name="Woyke T."/>
            <person name="Wu D."/>
            <person name="Pukall R."/>
            <person name="Steenblock K."/>
            <person name="Brambilla E."/>
            <person name="Klenk H.-P."/>
            <person name="Eisen J.A."/>
        </authorList>
    </citation>
    <scope>NUCLEOTIDE SEQUENCE [LARGE SCALE GENOMIC DNA]</scope>
    <source>
        <strain evidence="3">ATCC 35074 / DSM 20540 / JCM 6276 / NBRC 101906 / NCIMB 13154 / VKM Ac-1939 / CCM 2703 / MRP</strain>
    </source>
</reference>
<dbReference type="AlphaFoldDB" id="F0RNX6"/>